<protein>
    <submittedName>
        <fullName evidence="2">FAD binding domain protein</fullName>
    </submittedName>
</protein>
<dbReference type="GeneID" id="93120296"/>
<reference evidence="2 3" key="1">
    <citation type="submission" date="2014-03" db="EMBL/GenBank/DDBJ databases">
        <title>Genome sequence of Bordetella holmseii.</title>
        <authorList>
            <person name="Harvill E."/>
            <person name="Goodfield L.L."/>
            <person name="Ivanov Y."/>
            <person name="Meyer J.A."/>
            <person name="Newth C."/>
            <person name="Cassiday P."/>
            <person name="Tondella M.L."/>
            <person name="Liao P."/>
            <person name="Zimmerman J."/>
            <person name="Meert K."/>
            <person name="Wessel D."/>
            <person name="Berger J."/>
            <person name="Dean J.M."/>
            <person name="Holubkov R."/>
            <person name="Burr J."/>
            <person name="Liu T."/>
            <person name="Brinkac L.M."/>
            <person name="Sanka R."/>
            <person name="Kim M."/>
            <person name="Losada L."/>
        </authorList>
    </citation>
    <scope>NUCLEOTIDE SEQUENCE [LARGE SCALE GENOMIC DNA]</scope>
    <source>
        <strain evidence="2 3">CDC-H585-BH</strain>
    </source>
</reference>
<dbReference type="GO" id="GO:0071949">
    <property type="term" value="F:FAD binding"/>
    <property type="evidence" value="ECO:0007669"/>
    <property type="project" value="InterPro"/>
</dbReference>
<sequence length="388" mass="42899">MTNPPPLAVIAGAGVAGLSNAWWLTQAGWRVVVVERAADLRDGGYMMGLSGPGLHTARNMGLVPALRAVEHDIRENIYRDRHGREIMRIRYRDLLEQLDWITLRRSDLVRVLHEAVRDRCELRLPCTVQQWQDNGEKVQVSLSDGSHWQADLLIGADGVHSTLRSRAFASRYEALGYRYAAYDLADTLGLAPDFVSYAAVGQQVEYHGLGEQRMAVLHVWRSDASGLVPPPPQRRALLQALAARSHPQVGQLLDSLPEDAPIVMDDLAMIAMPSWHRGRLLLAGDAAHSLSLISGQGAGMAMASAAVLAQELQRQPVADALRAHDARLRPIIEQLQARSRKLAPMYVPSAGWSFRLRNTAMRYLPQLLLKRYFLSGLKSEADAARALA</sequence>
<evidence type="ECO:0000313" key="2">
    <source>
        <dbReference type="EMBL" id="KAK87311.1"/>
    </source>
</evidence>
<accession>A0A158M1Z5</accession>
<dbReference type="InterPro" id="IPR051704">
    <property type="entry name" value="FAD_aromatic-hydroxylase"/>
</dbReference>
<evidence type="ECO:0000259" key="1">
    <source>
        <dbReference type="Pfam" id="PF01494"/>
    </source>
</evidence>
<dbReference type="Proteomes" id="UP000026682">
    <property type="component" value="Unassembled WGS sequence"/>
</dbReference>
<dbReference type="InterPro" id="IPR002938">
    <property type="entry name" value="FAD-bd"/>
</dbReference>
<dbReference type="Gene3D" id="3.50.50.60">
    <property type="entry name" value="FAD/NAD(P)-binding domain"/>
    <property type="match status" value="1"/>
</dbReference>
<dbReference type="PRINTS" id="PR00420">
    <property type="entry name" value="RNGMNOXGNASE"/>
</dbReference>
<dbReference type="PATRIC" id="fig|1331206.3.peg.3336"/>
<feature type="domain" description="FAD-binding" evidence="1">
    <location>
        <begin position="9"/>
        <end position="313"/>
    </location>
</feature>
<dbReference type="Pfam" id="PF01494">
    <property type="entry name" value="FAD_binding_3"/>
    <property type="match status" value="1"/>
</dbReference>
<organism evidence="2 3">
    <name type="scientific">Bordetella holmesii CDC-H585-BH</name>
    <dbReference type="NCBI Taxonomy" id="1331206"/>
    <lineage>
        <taxon>Bacteria</taxon>
        <taxon>Pseudomonadati</taxon>
        <taxon>Pseudomonadota</taxon>
        <taxon>Betaproteobacteria</taxon>
        <taxon>Burkholderiales</taxon>
        <taxon>Alcaligenaceae</taxon>
        <taxon>Bordetella</taxon>
    </lineage>
</organism>
<name>A0A158M1Z5_9BORD</name>
<dbReference type="SUPFAM" id="SSF51905">
    <property type="entry name" value="FAD/NAD(P)-binding domain"/>
    <property type="match status" value="1"/>
</dbReference>
<gene>
    <name evidence="2" type="ORF">L497_0877</name>
</gene>
<evidence type="ECO:0000313" key="3">
    <source>
        <dbReference type="Proteomes" id="UP000026682"/>
    </source>
</evidence>
<dbReference type="EMBL" id="JFZZ01000137">
    <property type="protein sequence ID" value="KAK87311.1"/>
    <property type="molecule type" value="Genomic_DNA"/>
</dbReference>
<dbReference type="PANTHER" id="PTHR46865">
    <property type="entry name" value="OXIDOREDUCTASE-RELATED"/>
    <property type="match status" value="1"/>
</dbReference>
<dbReference type="Gene3D" id="3.30.9.10">
    <property type="entry name" value="D-Amino Acid Oxidase, subunit A, domain 2"/>
    <property type="match status" value="1"/>
</dbReference>
<comment type="caution">
    <text evidence="2">The sequence shown here is derived from an EMBL/GenBank/DDBJ whole genome shotgun (WGS) entry which is preliminary data.</text>
</comment>
<proteinExistence type="predicted"/>
<dbReference type="AlphaFoldDB" id="A0A158M1Z5"/>
<dbReference type="RefSeq" id="WP_032826426.1">
    <property type="nucleotide sequence ID" value="NZ_JFZZ01000137.1"/>
</dbReference>
<dbReference type="InterPro" id="IPR036188">
    <property type="entry name" value="FAD/NAD-bd_sf"/>
</dbReference>